<keyword evidence="2" id="KW-0238">DNA-binding</keyword>
<feature type="domain" description="HTH marR-type" evidence="1">
    <location>
        <begin position="8"/>
        <end position="143"/>
    </location>
</feature>
<dbReference type="RefSeq" id="WP_100367686.1">
    <property type="nucleotide sequence ID" value="NZ_PGTY01000001.1"/>
</dbReference>
<dbReference type="PANTHER" id="PTHR33164:SF106">
    <property type="entry name" value="TRANSCRIPTIONAL REGULATORY PROTEIN"/>
    <property type="match status" value="1"/>
</dbReference>
<sequence length="162" mass="17607">MVKVINAEDKALDSLNVASRAVYIAVDVLEDTIAAQLGVHRSDLRCLNVLGKGSLTATEIARQTGLTSGAVTALIDRLEKARFVERTRSLTDRRSVVVAIRPEAYPSISSLYSHIGHALSRQFSASGKSDITVSTEVLITFSEACREAVRTMTKDTQDVQKD</sequence>
<dbReference type="InterPro" id="IPR039422">
    <property type="entry name" value="MarR/SlyA-like"/>
</dbReference>
<dbReference type="Proteomes" id="UP000228531">
    <property type="component" value="Unassembled WGS sequence"/>
</dbReference>
<evidence type="ECO:0000259" key="1">
    <source>
        <dbReference type="PROSITE" id="PS50995"/>
    </source>
</evidence>
<dbReference type="AlphaFoldDB" id="A0A2M8WPR4"/>
<dbReference type="OrthoDB" id="582199at2"/>
<dbReference type="SUPFAM" id="SSF46785">
    <property type="entry name" value="Winged helix' DNA-binding domain"/>
    <property type="match status" value="1"/>
</dbReference>
<dbReference type="PANTHER" id="PTHR33164">
    <property type="entry name" value="TRANSCRIPTIONAL REGULATOR, MARR FAMILY"/>
    <property type="match status" value="1"/>
</dbReference>
<proteinExistence type="predicted"/>
<dbReference type="InterPro" id="IPR036390">
    <property type="entry name" value="WH_DNA-bd_sf"/>
</dbReference>
<reference evidence="2 3" key="1">
    <citation type="submission" date="2017-11" db="EMBL/GenBank/DDBJ databases">
        <title>Genomic Encyclopedia of Archaeal and Bacterial Type Strains, Phase II (KMG-II): From Individual Species to Whole Genera.</title>
        <authorList>
            <person name="Goeker M."/>
        </authorList>
    </citation>
    <scope>NUCLEOTIDE SEQUENCE [LARGE SCALE GENOMIC DNA]</scope>
    <source>
        <strain evidence="2 3">DSM 29128</strain>
    </source>
</reference>
<dbReference type="GO" id="GO:0003677">
    <property type="term" value="F:DNA binding"/>
    <property type="evidence" value="ECO:0007669"/>
    <property type="project" value="UniProtKB-KW"/>
</dbReference>
<gene>
    <name evidence="2" type="ORF">BC777_1789</name>
</gene>
<comment type="caution">
    <text evidence="2">The sequence shown here is derived from an EMBL/GenBank/DDBJ whole genome shotgun (WGS) entry which is preliminary data.</text>
</comment>
<dbReference type="GO" id="GO:0006950">
    <property type="term" value="P:response to stress"/>
    <property type="evidence" value="ECO:0007669"/>
    <property type="project" value="TreeGrafter"/>
</dbReference>
<dbReference type="GO" id="GO:0003700">
    <property type="term" value="F:DNA-binding transcription factor activity"/>
    <property type="evidence" value="ECO:0007669"/>
    <property type="project" value="InterPro"/>
</dbReference>
<accession>A0A2M8WPR4</accession>
<dbReference type="InterPro" id="IPR036388">
    <property type="entry name" value="WH-like_DNA-bd_sf"/>
</dbReference>
<dbReference type="PROSITE" id="PS50995">
    <property type="entry name" value="HTH_MARR_2"/>
    <property type="match status" value="1"/>
</dbReference>
<organism evidence="2 3">
    <name type="scientific">Yoonia maricola</name>
    <dbReference type="NCBI Taxonomy" id="420999"/>
    <lineage>
        <taxon>Bacteria</taxon>
        <taxon>Pseudomonadati</taxon>
        <taxon>Pseudomonadota</taxon>
        <taxon>Alphaproteobacteria</taxon>
        <taxon>Rhodobacterales</taxon>
        <taxon>Paracoccaceae</taxon>
        <taxon>Yoonia</taxon>
    </lineage>
</organism>
<dbReference type="InterPro" id="IPR000835">
    <property type="entry name" value="HTH_MarR-typ"/>
</dbReference>
<dbReference type="SMART" id="SM00347">
    <property type="entry name" value="HTH_MARR"/>
    <property type="match status" value="1"/>
</dbReference>
<dbReference type="Gene3D" id="1.10.10.10">
    <property type="entry name" value="Winged helix-like DNA-binding domain superfamily/Winged helix DNA-binding domain"/>
    <property type="match status" value="1"/>
</dbReference>
<evidence type="ECO:0000313" key="3">
    <source>
        <dbReference type="Proteomes" id="UP000228531"/>
    </source>
</evidence>
<dbReference type="Pfam" id="PF12802">
    <property type="entry name" value="MarR_2"/>
    <property type="match status" value="1"/>
</dbReference>
<name>A0A2M8WPR4_9RHOB</name>
<protein>
    <submittedName>
        <fullName evidence="2">DNA-binding MarR family transcriptional regulator</fullName>
    </submittedName>
</protein>
<evidence type="ECO:0000313" key="2">
    <source>
        <dbReference type="EMBL" id="PJI92922.1"/>
    </source>
</evidence>
<dbReference type="CDD" id="cd00090">
    <property type="entry name" value="HTH_ARSR"/>
    <property type="match status" value="1"/>
</dbReference>
<dbReference type="EMBL" id="PGTY01000001">
    <property type="protein sequence ID" value="PJI92922.1"/>
    <property type="molecule type" value="Genomic_DNA"/>
</dbReference>
<keyword evidence="3" id="KW-1185">Reference proteome</keyword>
<dbReference type="InterPro" id="IPR011991">
    <property type="entry name" value="ArsR-like_HTH"/>
</dbReference>